<dbReference type="KEGG" id="paeb:NCGM1900_3988"/>
<dbReference type="InterPro" id="IPR023210">
    <property type="entry name" value="NADP_OxRdtase_dom"/>
</dbReference>
<accession>A0A071L2C2</accession>
<dbReference type="Gene3D" id="3.20.20.100">
    <property type="entry name" value="NADP-dependent oxidoreductase domain"/>
    <property type="match status" value="1"/>
</dbReference>
<dbReference type="GO" id="GO:0016491">
    <property type="term" value="F:oxidoreductase activity"/>
    <property type="evidence" value="ECO:0007669"/>
    <property type="project" value="UniProtKB-KW"/>
</dbReference>
<dbReference type="Proteomes" id="UP001297540">
    <property type="component" value="Chromosome"/>
</dbReference>
<name>A0A071L2C2_PSEAI</name>
<dbReference type="InterPro" id="IPR036812">
    <property type="entry name" value="NAD(P)_OxRdtase_dom_sf"/>
</dbReference>
<gene>
    <name evidence="3" type="ORF">L4V69_17315</name>
</gene>
<organism evidence="3 4">
    <name type="scientific">Pseudomonas aeruginosa</name>
    <dbReference type="NCBI Taxonomy" id="287"/>
    <lineage>
        <taxon>Bacteria</taxon>
        <taxon>Pseudomonadati</taxon>
        <taxon>Pseudomonadota</taxon>
        <taxon>Gammaproteobacteria</taxon>
        <taxon>Pseudomonadales</taxon>
        <taxon>Pseudomonadaceae</taxon>
        <taxon>Pseudomonas</taxon>
    </lineage>
</organism>
<proteinExistence type="predicted"/>
<evidence type="ECO:0000256" key="1">
    <source>
        <dbReference type="ARBA" id="ARBA00023002"/>
    </source>
</evidence>
<dbReference type="EMBL" id="CP136986">
    <property type="protein sequence ID" value="WOS80842.1"/>
    <property type="molecule type" value="Genomic_DNA"/>
</dbReference>
<dbReference type="EC" id="1.1.1.-" evidence="3"/>
<keyword evidence="1 3" id="KW-0560">Oxidoreductase</keyword>
<dbReference type="PROSITE" id="PS51257">
    <property type="entry name" value="PROKAR_LIPOPROTEIN"/>
    <property type="match status" value="1"/>
</dbReference>
<dbReference type="CDD" id="cd19076">
    <property type="entry name" value="AKR_AKR13A_13D"/>
    <property type="match status" value="1"/>
</dbReference>
<dbReference type="PANTHER" id="PTHR43625">
    <property type="entry name" value="AFLATOXIN B1 ALDEHYDE REDUCTASE"/>
    <property type="match status" value="1"/>
</dbReference>
<reference evidence="3" key="1">
    <citation type="submission" date="2023-06" db="EMBL/GenBank/DDBJ databases">
        <authorList>
            <consortium name="Clinical and Environmental Microbiology Branch: Whole genome sequencing antimicrobial resistance pathogens in the healthcare setting"/>
        </authorList>
    </citation>
    <scope>NUCLEOTIDE SEQUENCE</scope>
    <source>
        <strain evidence="3">2021CK-01020</strain>
    </source>
</reference>
<evidence type="ECO:0000313" key="3">
    <source>
        <dbReference type="EMBL" id="WOS80842.1"/>
    </source>
</evidence>
<evidence type="ECO:0000313" key="4">
    <source>
        <dbReference type="Proteomes" id="UP001297540"/>
    </source>
</evidence>
<feature type="domain" description="NADP-dependent oxidoreductase" evidence="2">
    <location>
        <begin position="16"/>
        <end position="310"/>
    </location>
</feature>
<dbReference type="InterPro" id="IPR050791">
    <property type="entry name" value="Aldo-Keto_reductase"/>
</dbReference>
<dbReference type="PANTHER" id="PTHR43625:SF40">
    <property type="entry name" value="ALDO-KETO REDUCTASE YAKC [NADP(+)]"/>
    <property type="match status" value="1"/>
</dbReference>
<dbReference type="AlphaFoldDB" id="A0A071L2C2"/>
<protein>
    <submittedName>
        <fullName evidence="3">Aldo/keto reductase</fullName>
        <ecNumber evidence="3">1.1.1.-</ecNumber>
    </submittedName>
</protein>
<dbReference type="SUPFAM" id="SSF51430">
    <property type="entry name" value="NAD(P)-linked oxidoreductase"/>
    <property type="match status" value="1"/>
</dbReference>
<reference evidence="3" key="2">
    <citation type="submission" date="2023-10" db="EMBL/GenBank/DDBJ databases">
        <title>Pathogen: clinical or host-associated sample.</title>
        <authorList>
            <person name="Hergert J."/>
            <person name="Casey R."/>
            <person name="Wagner J."/>
            <person name="Young E.L."/>
            <person name="Oakeson K.F."/>
        </authorList>
    </citation>
    <scope>NUCLEOTIDE SEQUENCE</scope>
    <source>
        <strain evidence="3">2021CK-01020</strain>
    </source>
</reference>
<evidence type="ECO:0000259" key="2">
    <source>
        <dbReference type="Pfam" id="PF00248"/>
    </source>
</evidence>
<dbReference type="RefSeq" id="WP_003089960.1">
    <property type="nucleotide sequence ID" value="NZ_AP014622.1"/>
</dbReference>
<dbReference type="Pfam" id="PF00248">
    <property type="entry name" value="Aldo_ket_red"/>
    <property type="match status" value="1"/>
</dbReference>
<sequence>MKTRQLGHNGPSVSAIGLGCMGMTDFYTTGGDRQEAIATLHRAVELGLNFFDTADMYGPHSNEELLGEALRGKREQVFLASKFGIVRDPANPQARGVDGSPAYIRRAIEGSLKRLGTDRLDLYYQHRMDPQVPIEDSVGALADLVKAGKIRHIGLSEASAETLERAHRVHPISALQSEYSLWTRDPEDTGVLAACRRLGIAFVPYSPLGRGFLTGTLKRPEDFAADDYRRFSPRFQGENFAKNLKLVDKVGELAAAKGVKPSQLALAWVLAQGDDLIPIPGTKQRRYLEENVAATELRLSAAELAELDAIFPAEAVAGSRYSEEGMRLVNL</sequence>
<dbReference type="GO" id="GO:0005737">
    <property type="term" value="C:cytoplasm"/>
    <property type="evidence" value="ECO:0007669"/>
    <property type="project" value="TreeGrafter"/>
</dbReference>